<feature type="domain" description="Gnk2-homologous" evidence="19">
    <location>
        <begin position="134"/>
        <end position="241"/>
    </location>
</feature>
<protein>
    <submittedName>
        <fullName evidence="20">Uncharacterized protein</fullName>
    </submittedName>
</protein>
<dbReference type="PROSITE" id="PS50011">
    <property type="entry name" value="PROTEIN_KINASE_DOM"/>
    <property type="match status" value="1"/>
</dbReference>
<dbReference type="Pfam" id="PF00069">
    <property type="entry name" value="Pkinase"/>
    <property type="match status" value="1"/>
</dbReference>
<dbReference type="PANTHER" id="PTHR27002">
    <property type="entry name" value="RECEPTOR-LIKE SERINE/THREONINE-PROTEIN KINASE SD1-8"/>
    <property type="match status" value="1"/>
</dbReference>
<dbReference type="Gene3D" id="3.30.200.20">
    <property type="entry name" value="Phosphorylase Kinase, domain 1"/>
    <property type="match status" value="2"/>
</dbReference>
<keyword evidence="10 15" id="KW-0067">ATP-binding</keyword>
<dbReference type="SMART" id="SM00220">
    <property type="entry name" value="S_TKc"/>
    <property type="match status" value="1"/>
</dbReference>
<evidence type="ECO:0000256" key="9">
    <source>
        <dbReference type="ARBA" id="ARBA00022777"/>
    </source>
</evidence>
<dbReference type="InterPro" id="IPR017441">
    <property type="entry name" value="Protein_kinase_ATP_BS"/>
</dbReference>
<keyword evidence="14" id="KW-0325">Glycoprotein</keyword>
<keyword evidence="6 17" id="KW-0732">Signal</keyword>
<evidence type="ECO:0000256" key="7">
    <source>
        <dbReference type="ARBA" id="ARBA00022737"/>
    </source>
</evidence>
<comment type="subcellular location">
    <subcellularLocation>
        <location evidence="1">Membrane</location>
        <topology evidence="1">Single-pass membrane protein</topology>
    </subcellularLocation>
</comment>
<evidence type="ECO:0000256" key="3">
    <source>
        <dbReference type="ARBA" id="ARBA00022553"/>
    </source>
</evidence>
<evidence type="ECO:0000256" key="11">
    <source>
        <dbReference type="ARBA" id="ARBA00022989"/>
    </source>
</evidence>
<dbReference type="Gene3D" id="3.30.430.20">
    <property type="entry name" value="Gnk2 domain, C-X8-C-X2-C motif"/>
    <property type="match status" value="2"/>
</dbReference>
<feature type="domain" description="Protein kinase" evidence="18">
    <location>
        <begin position="340"/>
        <end position="624"/>
    </location>
</feature>
<feature type="compositionally biased region" description="Low complexity" evidence="16">
    <location>
        <begin position="275"/>
        <end position="288"/>
    </location>
</feature>
<dbReference type="InterPro" id="IPR038408">
    <property type="entry name" value="GNK2_sf"/>
</dbReference>
<dbReference type="InterPro" id="IPR011009">
    <property type="entry name" value="Kinase-like_dom_sf"/>
</dbReference>
<keyword evidence="9" id="KW-0418">Kinase</keyword>
<evidence type="ECO:0000256" key="10">
    <source>
        <dbReference type="ARBA" id="ARBA00022840"/>
    </source>
</evidence>
<evidence type="ECO:0000256" key="15">
    <source>
        <dbReference type="PROSITE-ProRule" id="PRU10141"/>
    </source>
</evidence>
<evidence type="ECO:0000256" key="8">
    <source>
        <dbReference type="ARBA" id="ARBA00022741"/>
    </source>
</evidence>
<keyword evidence="12" id="KW-0472">Membrane</keyword>
<comment type="caution">
    <text evidence="20">The sequence shown here is derived from an EMBL/GenBank/DDBJ whole genome shotgun (WGS) entry which is preliminary data.</text>
</comment>
<dbReference type="PROSITE" id="PS51473">
    <property type="entry name" value="GNK2"/>
    <property type="match status" value="2"/>
</dbReference>
<keyword evidence="13" id="KW-0675">Receptor</keyword>
<keyword evidence="11" id="KW-1133">Transmembrane helix</keyword>
<proteinExistence type="predicted"/>
<dbReference type="PANTHER" id="PTHR27002:SF1080">
    <property type="entry name" value="CYSTEINE-RICH RECEPTOR-LIKE PROTEIN KINASE 29"/>
    <property type="match status" value="1"/>
</dbReference>
<keyword evidence="3" id="KW-0597">Phosphoprotein</keyword>
<dbReference type="InterPro" id="IPR002902">
    <property type="entry name" value="GNK2"/>
</dbReference>
<dbReference type="PROSITE" id="PS00108">
    <property type="entry name" value="PROTEIN_KINASE_ST"/>
    <property type="match status" value="1"/>
</dbReference>
<dbReference type="InterPro" id="IPR008271">
    <property type="entry name" value="Ser/Thr_kinase_AS"/>
</dbReference>
<dbReference type="CDD" id="cd23509">
    <property type="entry name" value="Gnk2-like"/>
    <property type="match status" value="2"/>
</dbReference>
<dbReference type="Gene3D" id="1.10.510.10">
    <property type="entry name" value="Transferase(Phosphotransferase) domain 1"/>
    <property type="match status" value="1"/>
</dbReference>
<evidence type="ECO:0000256" key="2">
    <source>
        <dbReference type="ARBA" id="ARBA00022527"/>
    </source>
</evidence>
<feature type="binding site" evidence="15">
    <location>
        <position position="368"/>
    </location>
    <ligand>
        <name>ATP</name>
        <dbReference type="ChEBI" id="CHEBI:30616"/>
    </ligand>
</feature>
<dbReference type="CDD" id="cd14066">
    <property type="entry name" value="STKc_IRAK"/>
    <property type="match status" value="1"/>
</dbReference>
<dbReference type="GO" id="GO:0009737">
    <property type="term" value="P:response to abscisic acid"/>
    <property type="evidence" value="ECO:0007669"/>
    <property type="project" value="UniProtKB-ARBA"/>
</dbReference>
<keyword evidence="21" id="KW-1185">Reference proteome</keyword>
<dbReference type="FunFam" id="1.10.510.10:FF:000343">
    <property type="entry name" value="Cysteine-rich receptor-like protein kinase 28"/>
    <property type="match status" value="1"/>
</dbReference>
<dbReference type="GO" id="GO:0004674">
    <property type="term" value="F:protein serine/threonine kinase activity"/>
    <property type="evidence" value="ECO:0007669"/>
    <property type="project" value="UniProtKB-KW"/>
</dbReference>
<gene>
    <name evidence="20" type="ORF">SO802_026766</name>
</gene>
<dbReference type="GO" id="GO:0005524">
    <property type="term" value="F:ATP binding"/>
    <property type="evidence" value="ECO:0007669"/>
    <property type="project" value="UniProtKB-UniRule"/>
</dbReference>
<dbReference type="AlphaFoldDB" id="A0AAW2C2B0"/>
<evidence type="ECO:0000256" key="4">
    <source>
        <dbReference type="ARBA" id="ARBA00022679"/>
    </source>
</evidence>
<evidence type="ECO:0000256" key="16">
    <source>
        <dbReference type="SAM" id="MobiDB-lite"/>
    </source>
</evidence>
<dbReference type="Pfam" id="PF01657">
    <property type="entry name" value="Stress-antifung"/>
    <property type="match status" value="2"/>
</dbReference>
<dbReference type="EMBL" id="JAZDWU010000009">
    <property type="protein sequence ID" value="KAK9991781.1"/>
    <property type="molecule type" value="Genomic_DNA"/>
</dbReference>
<organism evidence="20 21">
    <name type="scientific">Lithocarpus litseifolius</name>
    <dbReference type="NCBI Taxonomy" id="425828"/>
    <lineage>
        <taxon>Eukaryota</taxon>
        <taxon>Viridiplantae</taxon>
        <taxon>Streptophyta</taxon>
        <taxon>Embryophyta</taxon>
        <taxon>Tracheophyta</taxon>
        <taxon>Spermatophyta</taxon>
        <taxon>Magnoliopsida</taxon>
        <taxon>eudicotyledons</taxon>
        <taxon>Gunneridae</taxon>
        <taxon>Pentapetalae</taxon>
        <taxon>rosids</taxon>
        <taxon>fabids</taxon>
        <taxon>Fagales</taxon>
        <taxon>Fagaceae</taxon>
        <taxon>Lithocarpus</taxon>
    </lineage>
</organism>
<evidence type="ECO:0000256" key="17">
    <source>
        <dbReference type="SAM" id="SignalP"/>
    </source>
</evidence>
<evidence type="ECO:0000256" key="14">
    <source>
        <dbReference type="ARBA" id="ARBA00023180"/>
    </source>
</evidence>
<dbReference type="FunFam" id="3.30.200.20:FF:000142">
    <property type="entry name" value="Cysteine-rich receptor-like protein kinase 10"/>
    <property type="match status" value="1"/>
</dbReference>
<keyword evidence="7" id="KW-0677">Repeat</keyword>
<evidence type="ECO:0000256" key="6">
    <source>
        <dbReference type="ARBA" id="ARBA00022729"/>
    </source>
</evidence>
<dbReference type="GO" id="GO:0005886">
    <property type="term" value="C:plasma membrane"/>
    <property type="evidence" value="ECO:0007669"/>
    <property type="project" value="TreeGrafter"/>
</dbReference>
<name>A0AAW2C2B0_9ROSI</name>
<dbReference type="FunFam" id="3.30.430.20:FF:000002">
    <property type="entry name" value="Cysteine-rich receptor-like protein kinase 10"/>
    <property type="match status" value="1"/>
</dbReference>
<dbReference type="Proteomes" id="UP001459277">
    <property type="component" value="Unassembled WGS sequence"/>
</dbReference>
<feature type="region of interest" description="Disordered" evidence="16">
    <location>
        <begin position="254"/>
        <end position="288"/>
    </location>
</feature>
<evidence type="ECO:0000256" key="5">
    <source>
        <dbReference type="ARBA" id="ARBA00022692"/>
    </source>
</evidence>
<accession>A0AAW2C2B0</accession>
<evidence type="ECO:0000256" key="12">
    <source>
        <dbReference type="ARBA" id="ARBA00023136"/>
    </source>
</evidence>
<keyword evidence="4" id="KW-0808">Transferase</keyword>
<keyword evidence="8 15" id="KW-0547">Nucleotide-binding</keyword>
<feature type="domain" description="Gnk2-homologous" evidence="19">
    <location>
        <begin position="21"/>
        <end position="126"/>
    </location>
</feature>
<keyword evidence="2" id="KW-0723">Serine/threonine-protein kinase</keyword>
<evidence type="ECO:0000256" key="1">
    <source>
        <dbReference type="ARBA" id="ARBA00004167"/>
    </source>
</evidence>
<evidence type="ECO:0000256" key="13">
    <source>
        <dbReference type="ARBA" id="ARBA00023170"/>
    </source>
</evidence>
<dbReference type="SUPFAM" id="SSF56112">
    <property type="entry name" value="Protein kinase-like (PK-like)"/>
    <property type="match status" value="2"/>
</dbReference>
<evidence type="ECO:0000259" key="18">
    <source>
        <dbReference type="PROSITE" id="PS50011"/>
    </source>
</evidence>
<evidence type="ECO:0000313" key="20">
    <source>
        <dbReference type="EMBL" id="KAK9991781.1"/>
    </source>
</evidence>
<dbReference type="InterPro" id="IPR000719">
    <property type="entry name" value="Prot_kinase_dom"/>
</dbReference>
<keyword evidence="5" id="KW-0812">Transmembrane</keyword>
<reference evidence="20 21" key="1">
    <citation type="submission" date="2024-01" db="EMBL/GenBank/DDBJ databases">
        <title>A telomere-to-telomere, gap-free genome of sweet tea (Lithocarpus litseifolius).</title>
        <authorList>
            <person name="Zhou J."/>
        </authorList>
    </citation>
    <scope>NUCLEOTIDE SEQUENCE [LARGE SCALE GENOMIC DNA]</scope>
    <source>
        <strain evidence="20">Zhou-2022a</strain>
        <tissue evidence="20">Leaf</tissue>
    </source>
</reference>
<evidence type="ECO:0000259" key="19">
    <source>
        <dbReference type="PROSITE" id="PS51473"/>
    </source>
</evidence>
<sequence length="705" mass="78128">MRNSSFIIIALAFLICLSFSLAQPQLCSNTDTFSANITYRRNLNLLLSSLPSHVADNGCFYNATIGQDLNKVYVQALCRGDLDMSKCCNCMNTTSQEIAKQCNNPKEDFKWGANSTCILRYSNRNIFGIMAVAPSQWEPSLKNISSTDSEQFNQTLHNLMESLVTEASLGSSSLKFADGNTSFNSSTNVYGLVQCTPDISQKDCRSCLHYAVGDISRCCGGKEGGKVLRLSCIVWFELYKFYNTTLANSPSLPPIESIQTIPPAPTPTPTPAPSPTSDNSSPTKTSKVPSTVSLMTVVALTWAILQRRKSKQNVDNADAIKTLETLQFNFSTIRAATNNFSEANKLGEGGFGSVYKATLPNGQEFAVKRLSGNSKQAGVEFKNEMLLVAKLQHRCLVNLQGFCWEGRERILIYELLGNGSLDQYIFDPIKRAQLKWETRYNIICGIARGILYLHEDSRLKIIHRDLKPSNVLLDEDMNPKISDFGLAKLVVAGQSHKTYTCAGTFGYMAPEYISHGQYSVKSDVFSFGIIVLEIVSGRKKSWFCNSDDVELLLSFAWKNWIEGTASNLIDQILGNCSRNEIMRSIHIALLCVQENVAARPTMASVVQMLNSHSSSLPTPAQPAFLFCYDDAIKRLETLQFKISTITAATNNFSNANKLGEGGFGLAYKDRLPKGQEFGVKRLFDLPEQTEVQFKNEWWLCSSIGA</sequence>
<feature type="compositionally biased region" description="Pro residues" evidence="16">
    <location>
        <begin position="262"/>
        <end position="274"/>
    </location>
</feature>
<evidence type="ECO:0000313" key="21">
    <source>
        <dbReference type="Proteomes" id="UP001459277"/>
    </source>
</evidence>
<feature type="chain" id="PRO_5044025147" evidence="17">
    <location>
        <begin position="23"/>
        <end position="705"/>
    </location>
</feature>
<dbReference type="PROSITE" id="PS00107">
    <property type="entry name" value="PROTEIN_KINASE_ATP"/>
    <property type="match status" value="1"/>
</dbReference>
<feature type="signal peptide" evidence="17">
    <location>
        <begin position="1"/>
        <end position="22"/>
    </location>
</feature>